<keyword evidence="3" id="KW-0238">DNA-binding</keyword>
<dbReference type="OrthoDB" id="9813056at2"/>
<dbReference type="SUPFAM" id="SSF46785">
    <property type="entry name" value="Winged helix' DNA-binding domain"/>
    <property type="match status" value="1"/>
</dbReference>
<evidence type="ECO:0000259" key="5">
    <source>
        <dbReference type="PROSITE" id="PS50931"/>
    </source>
</evidence>
<dbReference type="Pfam" id="PF03466">
    <property type="entry name" value="LysR_substrate"/>
    <property type="match status" value="1"/>
</dbReference>
<feature type="domain" description="HTH lysR-type" evidence="5">
    <location>
        <begin position="5"/>
        <end position="62"/>
    </location>
</feature>
<dbReference type="Pfam" id="PF00126">
    <property type="entry name" value="HTH_1"/>
    <property type="match status" value="1"/>
</dbReference>
<dbReference type="PANTHER" id="PTHR30537">
    <property type="entry name" value="HTH-TYPE TRANSCRIPTIONAL REGULATOR"/>
    <property type="match status" value="1"/>
</dbReference>
<dbReference type="InterPro" id="IPR058163">
    <property type="entry name" value="LysR-type_TF_proteobact-type"/>
</dbReference>
<protein>
    <submittedName>
        <fullName evidence="6">Transcriptional regulator, LysR family</fullName>
    </submittedName>
</protein>
<dbReference type="PANTHER" id="PTHR30537:SF26">
    <property type="entry name" value="GLYCINE CLEAVAGE SYSTEM TRANSCRIPTIONAL ACTIVATOR"/>
    <property type="match status" value="1"/>
</dbReference>
<evidence type="ECO:0000256" key="4">
    <source>
        <dbReference type="ARBA" id="ARBA00023163"/>
    </source>
</evidence>
<organism evidence="6 7">
    <name type="scientific">Paracoccus seriniphilus</name>
    <dbReference type="NCBI Taxonomy" id="184748"/>
    <lineage>
        <taxon>Bacteria</taxon>
        <taxon>Pseudomonadati</taxon>
        <taxon>Pseudomonadota</taxon>
        <taxon>Alphaproteobacteria</taxon>
        <taxon>Rhodobacterales</taxon>
        <taxon>Paracoccaceae</taxon>
        <taxon>Paracoccus</taxon>
    </lineage>
</organism>
<keyword evidence="4" id="KW-0804">Transcription</keyword>
<dbReference type="GO" id="GO:0043565">
    <property type="term" value="F:sequence-specific DNA binding"/>
    <property type="evidence" value="ECO:0007669"/>
    <property type="project" value="TreeGrafter"/>
</dbReference>
<dbReference type="Gene3D" id="1.10.10.10">
    <property type="entry name" value="Winged helix-like DNA-binding domain superfamily/Winged helix DNA-binding domain"/>
    <property type="match status" value="1"/>
</dbReference>
<dbReference type="Proteomes" id="UP000198307">
    <property type="component" value="Unassembled WGS sequence"/>
</dbReference>
<evidence type="ECO:0000313" key="7">
    <source>
        <dbReference type="Proteomes" id="UP000198307"/>
    </source>
</evidence>
<comment type="similarity">
    <text evidence="1">Belongs to the LysR transcriptional regulatory family.</text>
</comment>
<keyword evidence="2" id="KW-0805">Transcription regulation</keyword>
<keyword evidence="7" id="KW-1185">Reference proteome</keyword>
<dbReference type="InterPro" id="IPR036388">
    <property type="entry name" value="WH-like_DNA-bd_sf"/>
</dbReference>
<evidence type="ECO:0000256" key="1">
    <source>
        <dbReference type="ARBA" id="ARBA00009437"/>
    </source>
</evidence>
<dbReference type="RefSeq" id="WP_089344249.1">
    <property type="nucleotide sequence ID" value="NZ_CP067130.1"/>
</dbReference>
<dbReference type="InterPro" id="IPR036390">
    <property type="entry name" value="WH_DNA-bd_sf"/>
</dbReference>
<evidence type="ECO:0000313" key="6">
    <source>
        <dbReference type="EMBL" id="SNT73878.1"/>
    </source>
</evidence>
<name>A0A239PUS7_9RHOB</name>
<dbReference type="AlphaFoldDB" id="A0A239PUS7"/>
<dbReference type="InterPro" id="IPR005119">
    <property type="entry name" value="LysR_subst-bd"/>
</dbReference>
<gene>
    <name evidence="6" type="ORF">SAMN05444959_10658</name>
</gene>
<sequence length="293" mass="32789">MRRLPHVTWLRSFEAAARHSSFSAAADELNLTPAAVSQQIRLLEQHLDMQLFKRLAKGVELTDMGQAYALPIRKSFLTMQTATDGLFGKKRKSIIRVRASISFAALLLAPRLNAFRQQHPDIEIELSTTVWADRMSDASIDLDIRYGDGDWPEHNIHRLQVAAATIICHPDYAATLGDMPSAAILTAADIVQVVGSETDWDRLFEHCGFDQPRPDHWMKADSSLIALQILRAGHGCSIISRSFARQDLQSGTLVAPYPVEIPMGESFFLVERNDMGPRGDIEVFIEWLCGQHL</sequence>
<dbReference type="InterPro" id="IPR000847">
    <property type="entry name" value="LysR_HTH_N"/>
</dbReference>
<dbReference type="PRINTS" id="PR00039">
    <property type="entry name" value="HTHLYSR"/>
</dbReference>
<dbReference type="EMBL" id="FZQB01000006">
    <property type="protein sequence ID" value="SNT73878.1"/>
    <property type="molecule type" value="Genomic_DNA"/>
</dbReference>
<dbReference type="FunFam" id="1.10.10.10:FF:000038">
    <property type="entry name" value="Glycine cleavage system transcriptional activator"/>
    <property type="match status" value="1"/>
</dbReference>
<evidence type="ECO:0000256" key="3">
    <source>
        <dbReference type="ARBA" id="ARBA00023125"/>
    </source>
</evidence>
<dbReference type="Gene3D" id="3.40.190.10">
    <property type="entry name" value="Periplasmic binding protein-like II"/>
    <property type="match status" value="2"/>
</dbReference>
<reference evidence="6 7" key="1">
    <citation type="submission" date="2017-07" db="EMBL/GenBank/DDBJ databases">
        <authorList>
            <person name="Sun Z.S."/>
            <person name="Albrecht U."/>
            <person name="Echele G."/>
            <person name="Lee C.C."/>
        </authorList>
    </citation>
    <scope>NUCLEOTIDE SEQUENCE [LARGE SCALE GENOMIC DNA]</scope>
    <source>
        <strain evidence="6 7">DSM 14827</strain>
    </source>
</reference>
<dbReference type="GO" id="GO:0006351">
    <property type="term" value="P:DNA-templated transcription"/>
    <property type="evidence" value="ECO:0007669"/>
    <property type="project" value="TreeGrafter"/>
</dbReference>
<accession>A0A239PUS7</accession>
<evidence type="ECO:0000256" key="2">
    <source>
        <dbReference type="ARBA" id="ARBA00023015"/>
    </source>
</evidence>
<proteinExistence type="inferred from homology"/>
<dbReference type="PROSITE" id="PS50931">
    <property type="entry name" value="HTH_LYSR"/>
    <property type="match status" value="1"/>
</dbReference>
<dbReference type="SUPFAM" id="SSF53850">
    <property type="entry name" value="Periplasmic binding protein-like II"/>
    <property type="match status" value="1"/>
</dbReference>
<dbReference type="GO" id="GO:0003700">
    <property type="term" value="F:DNA-binding transcription factor activity"/>
    <property type="evidence" value="ECO:0007669"/>
    <property type="project" value="InterPro"/>
</dbReference>